<dbReference type="Proteomes" id="UP001178507">
    <property type="component" value="Unassembled WGS sequence"/>
</dbReference>
<name>A0AA36MG52_9DINO</name>
<feature type="transmembrane region" description="Helical" evidence="2">
    <location>
        <begin position="30"/>
        <end position="48"/>
    </location>
</feature>
<feature type="region of interest" description="Disordered" evidence="1">
    <location>
        <begin position="348"/>
        <end position="369"/>
    </location>
</feature>
<gene>
    <name evidence="3" type="ORF">EVOR1521_LOCUS1145</name>
</gene>
<organism evidence="3 4">
    <name type="scientific">Effrenium voratum</name>
    <dbReference type="NCBI Taxonomy" id="2562239"/>
    <lineage>
        <taxon>Eukaryota</taxon>
        <taxon>Sar</taxon>
        <taxon>Alveolata</taxon>
        <taxon>Dinophyceae</taxon>
        <taxon>Suessiales</taxon>
        <taxon>Symbiodiniaceae</taxon>
        <taxon>Effrenium</taxon>
    </lineage>
</organism>
<dbReference type="CDD" id="cd12148">
    <property type="entry name" value="fungal_TF_MHR"/>
    <property type="match status" value="1"/>
</dbReference>
<proteinExistence type="predicted"/>
<dbReference type="AlphaFoldDB" id="A0AA36MG52"/>
<reference evidence="3" key="1">
    <citation type="submission" date="2023-08" db="EMBL/GenBank/DDBJ databases">
        <authorList>
            <person name="Chen Y."/>
            <person name="Shah S."/>
            <person name="Dougan E. K."/>
            <person name="Thang M."/>
            <person name="Chan C."/>
        </authorList>
    </citation>
    <scope>NUCLEOTIDE SEQUENCE</scope>
</reference>
<evidence type="ECO:0008006" key="5">
    <source>
        <dbReference type="Google" id="ProtNLM"/>
    </source>
</evidence>
<keyword evidence="4" id="KW-1185">Reference proteome</keyword>
<feature type="region of interest" description="Disordered" evidence="1">
    <location>
        <begin position="504"/>
        <end position="586"/>
    </location>
</feature>
<dbReference type="EMBL" id="CAUJNA010000029">
    <property type="protein sequence ID" value="CAJ1370619.1"/>
    <property type="molecule type" value="Genomic_DNA"/>
</dbReference>
<accession>A0AA36MG52</accession>
<feature type="compositionally biased region" description="Acidic residues" evidence="1">
    <location>
        <begin position="533"/>
        <end position="557"/>
    </location>
</feature>
<evidence type="ECO:0000313" key="4">
    <source>
        <dbReference type="Proteomes" id="UP001178507"/>
    </source>
</evidence>
<feature type="transmembrane region" description="Helical" evidence="2">
    <location>
        <begin position="129"/>
        <end position="151"/>
    </location>
</feature>
<keyword evidence="2" id="KW-1133">Transmembrane helix</keyword>
<feature type="transmembrane region" description="Helical" evidence="2">
    <location>
        <begin position="171"/>
        <end position="190"/>
    </location>
</feature>
<protein>
    <recommendedName>
        <fullName evidence="5">Transmembrane protein</fullName>
    </recommendedName>
</protein>
<sequence length="586" mass="64644">MVGQLVAAFVRWHALHVHLGPMTLMKANTGLLYTYVEYGLVFFCGFMNKWDKCQDMRDGMWLQEVASEVCVPLLTAAVPQPCHAYNTAYWTGLVCMFAIALNWILMIVSCSMLMTYFSSSKHKPEYRQWSLYLMATGTCLIFSALMLWTLVTLQALDDIISMLQVHYDITGASYGFFFMWFSLVFQLAALGMHNCMPVGNELTEEERLFNKMQKAQMAEQPQAGYGAPGYGQAGYGQQGYGQQGYGQQGYGQPGYGQQGYGQPGYGQPGYGQPAQWGAGMPGVLMPSSRTLALGRKVLQMACPSPETGAAKLNREPFAAAMLLLISRLAVAMSACEETSLLQAKSHVRTPDAPKNTVVPHHSQEAAMPRRRRPLKTLARKRKDDETALTSLKQLLATVGRREEELAKLTGELERILSSKKKTDGVDIAREGSTIIINSSTVYGNVIGGNSNWSPIKSEFLGNQQKSLSVGDVHWRWRHTVFVPIGNTKKSVDVSANGTNIRHKVDTDLFDKGSQRGQVTSSQQASGNGTELGDLLDDLEDPLDQDLEDPEDPEDSEMEVSTTSPDTRELGGRQKKTKVQAVAKRAT</sequence>
<keyword evidence="2" id="KW-0812">Transmembrane</keyword>
<feature type="transmembrane region" description="Helical" evidence="2">
    <location>
        <begin position="90"/>
        <end position="117"/>
    </location>
</feature>
<feature type="compositionally biased region" description="Polar residues" evidence="1">
    <location>
        <begin position="514"/>
        <end position="528"/>
    </location>
</feature>
<evidence type="ECO:0000256" key="2">
    <source>
        <dbReference type="SAM" id="Phobius"/>
    </source>
</evidence>
<evidence type="ECO:0000313" key="3">
    <source>
        <dbReference type="EMBL" id="CAJ1370619.1"/>
    </source>
</evidence>
<keyword evidence="2" id="KW-0472">Membrane</keyword>
<comment type="caution">
    <text evidence="3">The sequence shown here is derived from an EMBL/GenBank/DDBJ whole genome shotgun (WGS) entry which is preliminary data.</text>
</comment>
<evidence type="ECO:0000256" key="1">
    <source>
        <dbReference type="SAM" id="MobiDB-lite"/>
    </source>
</evidence>
<feature type="compositionally biased region" description="Basic and acidic residues" evidence="1">
    <location>
        <begin position="504"/>
        <end position="513"/>
    </location>
</feature>